<name>A0A1S1Z3K2_FLAPC</name>
<dbReference type="STRING" id="915059.NH26_16740"/>
<feature type="domain" description="HTH tetR-type" evidence="3">
    <location>
        <begin position="2"/>
        <end position="62"/>
    </location>
</feature>
<keyword evidence="1 2" id="KW-0238">DNA-binding</keyword>
<dbReference type="InterPro" id="IPR025722">
    <property type="entry name" value="TetR"/>
</dbReference>
<dbReference type="InterPro" id="IPR050624">
    <property type="entry name" value="HTH-type_Tx_Regulator"/>
</dbReference>
<dbReference type="Pfam" id="PF13972">
    <property type="entry name" value="TetR"/>
    <property type="match status" value="1"/>
</dbReference>
<organism evidence="4 5">
    <name type="scientific">Flammeovirga pacifica</name>
    <dbReference type="NCBI Taxonomy" id="915059"/>
    <lineage>
        <taxon>Bacteria</taxon>
        <taxon>Pseudomonadati</taxon>
        <taxon>Bacteroidota</taxon>
        <taxon>Cytophagia</taxon>
        <taxon>Cytophagales</taxon>
        <taxon>Flammeovirgaceae</taxon>
        <taxon>Flammeovirga</taxon>
    </lineage>
</organism>
<dbReference type="GO" id="GO:0003677">
    <property type="term" value="F:DNA binding"/>
    <property type="evidence" value="ECO:0007669"/>
    <property type="project" value="UniProtKB-UniRule"/>
</dbReference>
<evidence type="ECO:0000256" key="2">
    <source>
        <dbReference type="PROSITE-ProRule" id="PRU00335"/>
    </source>
</evidence>
<dbReference type="AlphaFoldDB" id="A0A1S1Z3K2"/>
<sequence>MNNTKQKIIQHSLVLFNENGISKASLRDIAKQADISVGNLQYHFKKREDIVELLYFELVDKLDNITALKTDDILKSFINIGSESITIFYDYRFFFLDFISIIRQHDKIKNHYSELSKHRKDSFLEMIDMLIDHGLFRKEELKGEYQSVYKRIEVISNFWFSSILIQSKTLSKKAIDDYSLVISQSVYPYLTEEGRVHYKRMFNEQVL</sequence>
<dbReference type="PANTHER" id="PTHR43479:SF11">
    <property type="entry name" value="ACREF_ENVCD OPERON REPRESSOR-RELATED"/>
    <property type="match status" value="1"/>
</dbReference>
<dbReference type="EMBL" id="JRYR02000001">
    <property type="protein sequence ID" value="OHX67866.1"/>
    <property type="molecule type" value="Genomic_DNA"/>
</dbReference>
<dbReference type="RefSeq" id="WP_044219746.1">
    <property type="nucleotide sequence ID" value="NZ_JRYR02000001.1"/>
</dbReference>
<evidence type="ECO:0000313" key="5">
    <source>
        <dbReference type="Proteomes" id="UP000179797"/>
    </source>
</evidence>
<comment type="caution">
    <text evidence="4">The sequence shown here is derived from an EMBL/GenBank/DDBJ whole genome shotgun (WGS) entry which is preliminary data.</text>
</comment>
<dbReference type="PROSITE" id="PS50977">
    <property type="entry name" value="HTH_TETR_2"/>
    <property type="match status" value="1"/>
</dbReference>
<evidence type="ECO:0000259" key="3">
    <source>
        <dbReference type="PROSITE" id="PS50977"/>
    </source>
</evidence>
<protein>
    <recommendedName>
        <fullName evidence="3">HTH tetR-type domain-containing protein</fullName>
    </recommendedName>
</protein>
<evidence type="ECO:0000256" key="1">
    <source>
        <dbReference type="ARBA" id="ARBA00023125"/>
    </source>
</evidence>
<feature type="DNA-binding region" description="H-T-H motif" evidence="2">
    <location>
        <begin position="25"/>
        <end position="44"/>
    </location>
</feature>
<reference evidence="4 5" key="1">
    <citation type="journal article" date="2012" name="Int. J. Syst. Evol. Microbiol.">
        <title>Flammeovirga pacifica sp. nov., isolated from deep-sea sediment.</title>
        <authorList>
            <person name="Xu H."/>
            <person name="Fu Y."/>
            <person name="Yang N."/>
            <person name="Ding Z."/>
            <person name="Lai Q."/>
            <person name="Zeng R."/>
        </authorList>
    </citation>
    <scope>NUCLEOTIDE SEQUENCE [LARGE SCALE GENOMIC DNA]</scope>
    <source>
        <strain evidence="5">DSM 24597 / LMG 26175 / WPAGA1</strain>
    </source>
</reference>
<dbReference type="InterPro" id="IPR001647">
    <property type="entry name" value="HTH_TetR"/>
</dbReference>
<dbReference type="Proteomes" id="UP000179797">
    <property type="component" value="Unassembled WGS sequence"/>
</dbReference>
<dbReference type="SUPFAM" id="SSF46689">
    <property type="entry name" value="Homeodomain-like"/>
    <property type="match status" value="1"/>
</dbReference>
<dbReference type="PANTHER" id="PTHR43479">
    <property type="entry name" value="ACREF/ENVCD OPERON REPRESSOR-RELATED"/>
    <property type="match status" value="1"/>
</dbReference>
<accession>A0A1S1Z3K2</accession>
<gene>
    <name evidence="4" type="ORF">NH26_16740</name>
</gene>
<dbReference type="Pfam" id="PF00440">
    <property type="entry name" value="TetR_N"/>
    <property type="match status" value="1"/>
</dbReference>
<dbReference type="PRINTS" id="PR00455">
    <property type="entry name" value="HTHTETR"/>
</dbReference>
<proteinExistence type="predicted"/>
<dbReference type="OrthoDB" id="9785164at2"/>
<keyword evidence="5" id="KW-1185">Reference proteome</keyword>
<dbReference type="Gene3D" id="1.10.357.10">
    <property type="entry name" value="Tetracycline Repressor, domain 2"/>
    <property type="match status" value="1"/>
</dbReference>
<evidence type="ECO:0000313" key="4">
    <source>
        <dbReference type="EMBL" id="OHX67866.1"/>
    </source>
</evidence>
<dbReference type="InterPro" id="IPR009057">
    <property type="entry name" value="Homeodomain-like_sf"/>
</dbReference>